<dbReference type="PANTHER" id="PTHR13847:SF287">
    <property type="entry name" value="FAD-DEPENDENT OXIDOREDUCTASE DOMAIN-CONTAINING PROTEIN 1"/>
    <property type="match status" value="1"/>
</dbReference>
<dbReference type="Proteomes" id="UP000241229">
    <property type="component" value="Unassembled WGS sequence"/>
</dbReference>
<comment type="caution">
    <text evidence="3">The sequence shown here is derived from an EMBL/GenBank/DDBJ whole genome shotgun (WGS) entry which is preliminary data.</text>
</comment>
<proteinExistence type="predicted"/>
<dbReference type="Gene3D" id="3.30.9.10">
    <property type="entry name" value="D-Amino Acid Oxidase, subunit A, domain 2"/>
    <property type="match status" value="1"/>
</dbReference>
<dbReference type="InterPro" id="IPR036188">
    <property type="entry name" value="FAD/NAD-bd_sf"/>
</dbReference>
<evidence type="ECO:0000313" key="4">
    <source>
        <dbReference type="Proteomes" id="UP000241229"/>
    </source>
</evidence>
<dbReference type="Gene3D" id="3.50.50.60">
    <property type="entry name" value="FAD/NAD(P)-binding domain"/>
    <property type="match status" value="1"/>
</dbReference>
<evidence type="ECO:0000259" key="2">
    <source>
        <dbReference type="Pfam" id="PF01266"/>
    </source>
</evidence>
<accession>A0A2P7SF87</accession>
<protein>
    <submittedName>
        <fullName evidence="3">Glycerol-3-phosphate dehydrogenase</fullName>
    </submittedName>
</protein>
<dbReference type="GO" id="GO:0016491">
    <property type="term" value="F:oxidoreductase activity"/>
    <property type="evidence" value="ECO:0007669"/>
    <property type="project" value="UniProtKB-KW"/>
</dbReference>
<organism evidence="3 4">
    <name type="scientific">Kumtagia ephedrae</name>
    <dbReference type="NCBI Taxonomy" id="2116701"/>
    <lineage>
        <taxon>Bacteria</taxon>
        <taxon>Pseudomonadati</taxon>
        <taxon>Pseudomonadota</taxon>
        <taxon>Alphaproteobacteria</taxon>
        <taxon>Hyphomicrobiales</taxon>
        <taxon>Phyllobacteriaceae</taxon>
        <taxon>Kumtagia</taxon>
    </lineage>
</organism>
<dbReference type="InterPro" id="IPR006076">
    <property type="entry name" value="FAD-dep_OxRdtase"/>
</dbReference>
<dbReference type="SUPFAM" id="SSF51905">
    <property type="entry name" value="FAD/NAD(P)-binding domain"/>
    <property type="match status" value="1"/>
</dbReference>
<evidence type="ECO:0000256" key="1">
    <source>
        <dbReference type="ARBA" id="ARBA00023002"/>
    </source>
</evidence>
<gene>
    <name evidence="3" type="ORF">C7I84_10650</name>
</gene>
<dbReference type="RefSeq" id="WP_106772148.1">
    <property type="nucleotide sequence ID" value="NZ_PXYK01000008.1"/>
</dbReference>
<reference evidence="3 4" key="1">
    <citation type="submission" date="2018-03" db="EMBL/GenBank/DDBJ databases">
        <title>The draft genome of Mesorhizobium sp. 6GN-30.</title>
        <authorList>
            <person name="Liu L."/>
            <person name="Li L."/>
            <person name="Wang T."/>
            <person name="Zhang X."/>
            <person name="Liang L."/>
        </authorList>
    </citation>
    <scope>NUCLEOTIDE SEQUENCE [LARGE SCALE GENOMIC DNA]</scope>
    <source>
        <strain evidence="3 4">6GN30</strain>
    </source>
</reference>
<dbReference type="AlphaFoldDB" id="A0A2P7SF87"/>
<dbReference type="Pfam" id="PF01266">
    <property type="entry name" value="DAO"/>
    <property type="match status" value="1"/>
</dbReference>
<dbReference type="OrthoDB" id="7421214at2"/>
<name>A0A2P7SF87_9HYPH</name>
<dbReference type="PANTHER" id="PTHR13847">
    <property type="entry name" value="SARCOSINE DEHYDROGENASE-RELATED"/>
    <property type="match status" value="1"/>
</dbReference>
<evidence type="ECO:0000313" key="3">
    <source>
        <dbReference type="EMBL" id="PSJ61143.1"/>
    </source>
</evidence>
<keyword evidence="1" id="KW-0560">Oxidoreductase</keyword>
<dbReference type="EMBL" id="PXYK01000008">
    <property type="protein sequence ID" value="PSJ61143.1"/>
    <property type="molecule type" value="Genomic_DNA"/>
</dbReference>
<sequence>MAERLEADIVVIGAGIAGAGAAADLARDFRVLVVEREERPGHHSTGRSAAIFIQNYGNAVIRALNRASAPLFENPDRALFPYPLLSPRGWLSVADAGGLDHHAALMAESEDLREISAEEAVAIVPILRKEAIAVAAYEPDARDIDVAALHQGWLKAAKAAGARLVTGNDVFSGEHVDGQWILETRDCRIKAPVVINAAGAWADHVAKSLGVSPIGLQPLRRSMAVLPGPEGLDFRQWPLFADAQETWYAKPDGGRLFVSPADEDPVEPHDAFADDMVLAEGLYRFEQAVTMPVTHVERSWAGLRTFAPDRTPVAGFDAAAPGFFWLAGQGGYGIQTSPALSRLAGQLIRRASLPADMQAIVPALSPDRFRL</sequence>
<keyword evidence="4" id="KW-1185">Reference proteome</keyword>
<feature type="domain" description="FAD dependent oxidoreductase" evidence="2">
    <location>
        <begin position="8"/>
        <end position="346"/>
    </location>
</feature>
<dbReference type="GO" id="GO:0005737">
    <property type="term" value="C:cytoplasm"/>
    <property type="evidence" value="ECO:0007669"/>
    <property type="project" value="TreeGrafter"/>
</dbReference>